<organism evidence="2">
    <name type="scientific">Brassica napus</name>
    <name type="common">Rape</name>
    <dbReference type="NCBI Taxonomy" id="3708"/>
    <lineage>
        <taxon>Eukaryota</taxon>
        <taxon>Viridiplantae</taxon>
        <taxon>Streptophyta</taxon>
        <taxon>Embryophyta</taxon>
        <taxon>Tracheophyta</taxon>
        <taxon>Spermatophyta</taxon>
        <taxon>Magnoliopsida</taxon>
        <taxon>eudicotyledons</taxon>
        <taxon>Gunneridae</taxon>
        <taxon>Pentapetalae</taxon>
        <taxon>rosids</taxon>
        <taxon>malvids</taxon>
        <taxon>Brassicales</taxon>
        <taxon>Brassicaceae</taxon>
        <taxon>Brassiceae</taxon>
        <taxon>Brassica</taxon>
    </lineage>
</organism>
<dbReference type="Proteomes" id="UP001295469">
    <property type="component" value="Chromosome A01"/>
</dbReference>
<dbReference type="PANTHER" id="PTHR10052">
    <property type="entry name" value="60S RIBOSOMAL PROTEIN L18A"/>
    <property type="match status" value="1"/>
</dbReference>
<feature type="region of interest" description="Disordered" evidence="1">
    <location>
        <begin position="62"/>
        <end position="82"/>
    </location>
</feature>
<name>A0A816YCP1_BRANA</name>
<evidence type="ECO:0000256" key="1">
    <source>
        <dbReference type="SAM" id="MobiDB-lite"/>
    </source>
</evidence>
<dbReference type="Gene3D" id="3.10.20.10">
    <property type="match status" value="1"/>
</dbReference>
<dbReference type="GO" id="GO:0005840">
    <property type="term" value="C:ribosome"/>
    <property type="evidence" value="ECO:0007669"/>
    <property type="project" value="InterPro"/>
</dbReference>
<dbReference type="InterPro" id="IPR021138">
    <property type="entry name" value="Ribosomal_eL20_eukaryotes"/>
</dbReference>
<dbReference type="AlphaFoldDB" id="A0A816YCP1"/>
<dbReference type="GO" id="GO:0006412">
    <property type="term" value="P:translation"/>
    <property type="evidence" value="ECO:0007669"/>
    <property type="project" value="InterPro"/>
</dbReference>
<dbReference type="GO" id="GO:0003735">
    <property type="term" value="F:structural constituent of ribosome"/>
    <property type="evidence" value="ECO:0007669"/>
    <property type="project" value="InterPro"/>
</dbReference>
<evidence type="ECO:0000313" key="2">
    <source>
        <dbReference type="EMBL" id="CAF2155111.1"/>
    </source>
</evidence>
<protein>
    <submittedName>
        <fullName evidence="2">(rape) hypothetical protein</fullName>
    </submittedName>
</protein>
<sequence length="82" mass="9525">MHLLVSRYFLRKLKKVKKSNGQILAINEIFEKNQELRYLAALPEPNRIIKTATVLAKLCKRERERERAPSSSISPRSSSLLF</sequence>
<feature type="compositionally biased region" description="Low complexity" evidence="1">
    <location>
        <begin position="69"/>
        <end position="82"/>
    </location>
</feature>
<accession>A0A816YCP1</accession>
<reference evidence="2" key="1">
    <citation type="submission" date="2021-01" db="EMBL/GenBank/DDBJ databases">
        <authorList>
            <consortium name="Genoscope - CEA"/>
            <person name="William W."/>
        </authorList>
    </citation>
    <scope>NUCLEOTIDE SEQUENCE</scope>
</reference>
<proteinExistence type="predicted"/>
<dbReference type="EMBL" id="HG994355">
    <property type="protein sequence ID" value="CAF2155111.1"/>
    <property type="molecule type" value="Genomic_DNA"/>
</dbReference>
<gene>
    <name evidence="2" type="ORF">DARMORV10_A01P39120.1</name>
</gene>